<organism evidence="1">
    <name type="scientific">marine metagenome</name>
    <dbReference type="NCBI Taxonomy" id="408172"/>
    <lineage>
        <taxon>unclassified sequences</taxon>
        <taxon>metagenomes</taxon>
        <taxon>ecological metagenomes</taxon>
    </lineage>
</organism>
<reference evidence="1" key="1">
    <citation type="submission" date="2018-05" db="EMBL/GenBank/DDBJ databases">
        <authorList>
            <person name="Lanie J.A."/>
            <person name="Ng W.-L."/>
            <person name="Kazmierczak K.M."/>
            <person name="Andrzejewski T.M."/>
            <person name="Davidsen T.M."/>
            <person name="Wayne K.J."/>
            <person name="Tettelin H."/>
            <person name="Glass J.I."/>
            <person name="Rusch D."/>
            <person name="Podicherti R."/>
            <person name="Tsui H.-C.T."/>
            <person name="Winkler M.E."/>
        </authorList>
    </citation>
    <scope>NUCLEOTIDE SEQUENCE</scope>
</reference>
<feature type="non-terminal residue" evidence="1">
    <location>
        <position position="400"/>
    </location>
</feature>
<name>A0A382BXA5_9ZZZZ</name>
<dbReference type="EMBL" id="UINC01031522">
    <property type="protein sequence ID" value="SVB17703.1"/>
    <property type="molecule type" value="Genomic_DNA"/>
</dbReference>
<gene>
    <name evidence="1" type="ORF">METZ01_LOCUS170557</name>
</gene>
<proteinExistence type="predicted"/>
<accession>A0A382BXA5</accession>
<protein>
    <submittedName>
        <fullName evidence="1">Uncharacterized protein</fullName>
    </submittedName>
</protein>
<dbReference type="AlphaFoldDB" id="A0A382BXA5"/>
<evidence type="ECO:0000313" key="1">
    <source>
        <dbReference type="EMBL" id="SVB17703.1"/>
    </source>
</evidence>
<sequence length="400" mass="47354">MEEKKIVHKIGEDVLTPTDFDKIDSHSINCVKNCFNSYKEILTFEDIFLPELLEHELFHYLNFQIFTAYVILKILENEKASLVIDFTNFGDYIKEIVSFKKIRHTHFVITKNRSLYHDNVKVNFNLAKIPVNLELSRKTFSRIKNPIQKFTNEIYNLEPNPQNKKNILLVSFDPLQYEEMLMEFKKKNINLLLLNLRKPAITNMKSLSIIKNSKAKIVDLSKFSKYVKSDILFAQKRLADIIQNIFNDDLSFEKHFSVDKFSFWPSMKNSFRKICYSRFTESIQRIYLLNQLFTKFDISKILQWAEVGQEEKECILVGKKFNVPSFMLQHGRYQNSKKWDKFSRFLGRFPTPLLSDKQIVWGEMTKEYALSYNHLSTNVLVGGSPRHDKFFNLPFLNNKK</sequence>